<proteinExistence type="predicted"/>
<feature type="signal peptide" evidence="1">
    <location>
        <begin position="1"/>
        <end position="22"/>
    </location>
</feature>
<feature type="non-terminal residue" evidence="3">
    <location>
        <position position="311"/>
    </location>
</feature>
<dbReference type="PANTHER" id="PTHR10900">
    <property type="entry name" value="PERIOSTIN-RELATED"/>
    <property type="match status" value="1"/>
</dbReference>
<protein>
    <recommendedName>
        <fullName evidence="2">FAS1 domain-containing protein</fullName>
    </recommendedName>
</protein>
<dbReference type="Gene3D" id="2.30.180.10">
    <property type="entry name" value="FAS1 domain"/>
    <property type="match status" value="2"/>
</dbReference>
<feature type="domain" description="FAS1" evidence="2">
    <location>
        <begin position="46"/>
        <end position="190"/>
    </location>
</feature>
<dbReference type="InterPro" id="IPR036378">
    <property type="entry name" value="FAS1_dom_sf"/>
</dbReference>
<keyword evidence="1" id="KW-0732">Signal</keyword>
<feature type="chain" id="PRO_5046106181" description="FAS1 domain-containing protein" evidence="1">
    <location>
        <begin position="23"/>
        <end position="311"/>
    </location>
</feature>
<evidence type="ECO:0000259" key="2">
    <source>
        <dbReference type="PROSITE" id="PS50213"/>
    </source>
</evidence>
<comment type="caution">
    <text evidence="3">The sequence shown here is derived from an EMBL/GenBank/DDBJ whole genome shotgun (WGS) entry which is preliminary data.</text>
</comment>
<dbReference type="SMART" id="SM00554">
    <property type="entry name" value="FAS1"/>
    <property type="match status" value="1"/>
</dbReference>
<feature type="domain" description="FAS1" evidence="2">
    <location>
        <begin position="194"/>
        <end position="311"/>
    </location>
</feature>
<evidence type="ECO:0000313" key="3">
    <source>
        <dbReference type="EMBL" id="KAK9688003.1"/>
    </source>
</evidence>
<dbReference type="EMBL" id="JASJQH010008563">
    <property type="protein sequence ID" value="KAK9688003.1"/>
    <property type="molecule type" value="Genomic_DNA"/>
</dbReference>
<keyword evidence="4" id="KW-1185">Reference proteome</keyword>
<evidence type="ECO:0000256" key="1">
    <source>
        <dbReference type="SAM" id="SignalP"/>
    </source>
</evidence>
<accession>A0ABR2VPB5</accession>
<name>A0ABR2VPB5_9FUNG</name>
<dbReference type="Proteomes" id="UP001479436">
    <property type="component" value="Unassembled WGS sequence"/>
</dbReference>
<evidence type="ECO:0000313" key="4">
    <source>
        <dbReference type="Proteomes" id="UP001479436"/>
    </source>
</evidence>
<gene>
    <name evidence="3" type="ORF">K7432_014558</name>
</gene>
<dbReference type="Pfam" id="PF02469">
    <property type="entry name" value="Fasciclin"/>
    <property type="match status" value="2"/>
</dbReference>
<reference evidence="3 4" key="1">
    <citation type="submission" date="2023-04" db="EMBL/GenBank/DDBJ databases">
        <title>Genome of Basidiobolus ranarum AG-B5.</title>
        <authorList>
            <person name="Stajich J.E."/>
            <person name="Carter-House D."/>
            <person name="Gryganskyi A."/>
        </authorList>
    </citation>
    <scope>NUCLEOTIDE SEQUENCE [LARGE SCALE GENOMIC DNA]</scope>
    <source>
        <strain evidence="3 4">AG-B5</strain>
    </source>
</reference>
<dbReference type="SUPFAM" id="SSF82153">
    <property type="entry name" value="FAS1 domain"/>
    <property type="match status" value="2"/>
</dbReference>
<dbReference type="PANTHER" id="PTHR10900:SF77">
    <property type="entry name" value="FI19380P1"/>
    <property type="match status" value="1"/>
</dbReference>
<organism evidence="3 4">
    <name type="scientific">Basidiobolus ranarum</name>
    <dbReference type="NCBI Taxonomy" id="34480"/>
    <lineage>
        <taxon>Eukaryota</taxon>
        <taxon>Fungi</taxon>
        <taxon>Fungi incertae sedis</taxon>
        <taxon>Zoopagomycota</taxon>
        <taxon>Entomophthoromycotina</taxon>
        <taxon>Basidiobolomycetes</taxon>
        <taxon>Basidiobolales</taxon>
        <taxon>Basidiobolaceae</taxon>
        <taxon>Basidiobolus</taxon>
    </lineage>
</organism>
<dbReference type="PROSITE" id="PS50213">
    <property type="entry name" value="FAS1"/>
    <property type="match status" value="2"/>
</dbReference>
<dbReference type="InterPro" id="IPR000782">
    <property type="entry name" value="FAS1_domain"/>
</dbReference>
<sequence length="311" mass="35571">MKVMRIVFCGAFGLFISQVALSQSFRKQHVLQSTSDGCREGEDCWSNTVLDILKRDRRFSRVLDILTSESSRSDHLTTPRAQITFFAPTNTAISKFLDENDEGDVDEEKKLFQLRKLLKYHTVPGNLLYRKLRTTRVLKTIAKEDELNGKYQRIKISEEDNNLKLNEDVIVDEVDLRASNGVVHVIQSLLREPSIITDTLVEYPSKFSALNLALQKTGLNRNLETARGITLLAPSNLAFRNLGCKNLKHLFSQNGKKDLEKIIKHHLSPMLAYSSSFKHFEYHQHGKAISEVPEHSELVQALKKRNHIVCR</sequence>
<dbReference type="InterPro" id="IPR050904">
    <property type="entry name" value="Adhesion/Biosynth-related"/>
</dbReference>